<reference evidence="1" key="1">
    <citation type="submission" date="2023-04" db="EMBL/GenBank/DDBJ databases">
        <title>Phytophthora fragariaefolia NBRC 109709.</title>
        <authorList>
            <person name="Ichikawa N."/>
            <person name="Sato H."/>
            <person name="Tonouchi N."/>
        </authorList>
    </citation>
    <scope>NUCLEOTIDE SEQUENCE</scope>
    <source>
        <strain evidence="1">NBRC 109709</strain>
    </source>
</reference>
<proteinExistence type="predicted"/>
<dbReference type="OrthoDB" id="426438at2759"/>
<protein>
    <submittedName>
        <fullName evidence="1">Unnamed protein product</fullName>
    </submittedName>
</protein>
<evidence type="ECO:0000313" key="1">
    <source>
        <dbReference type="EMBL" id="GMF16544.1"/>
    </source>
</evidence>
<name>A0A9W6TPM5_9STRA</name>
<organism evidence="1 2">
    <name type="scientific">Phytophthora fragariaefolia</name>
    <dbReference type="NCBI Taxonomy" id="1490495"/>
    <lineage>
        <taxon>Eukaryota</taxon>
        <taxon>Sar</taxon>
        <taxon>Stramenopiles</taxon>
        <taxon>Oomycota</taxon>
        <taxon>Peronosporomycetes</taxon>
        <taxon>Peronosporales</taxon>
        <taxon>Peronosporaceae</taxon>
        <taxon>Phytophthora</taxon>
    </lineage>
</organism>
<sequence>MGEWDLAVKFAGRPCRRYAATDAGALDVPRKDTAALLEREHSDVGCAGETYNEEALVDDGELMKAVAAVQTSRTDANKDGTADSVHVEITTPLSTNETIRQATVAVVLDYTLKVCVERLLGFLEML</sequence>
<dbReference type="Proteomes" id="UP001165121">
    <property type="component" value="Unassembled WGS sequence"/>
</dbReference>
<dbReference type="AlphaFoldDB" id="A0A9W6TPM5"/>
<evidence type="ECO:0000313" key="2">
    <source>
        <dbReference type="Proteomes" id="UP001165121"/>
    </source>
</evidence>
<accession>A0A9W6TPM5</accession>
<keyword evidence="2" id="KW-1185">Reference proteome</keyword>
<dbReference type="InterPro" id="IPR019306">
    <property type="entry name" value="TMEM231"/>
</dbReference>
<dbReference type="Pfam" id="PF10149">
    <property type="entry name" value="TM231"/>
    <property type="match status" value="1"/>
</dbReference>
<comment type="caution">
    <text evidence="1">The sequence shown here is derived from an EMBL/GenBank/DDBJ whole genome shotgun (WGS) entry which is preliminary data.</text>
</comment>
<gene>
    <name evidence="1" type="ORF">Pfra01_000084500</name>
</gene>
<dbReference type="EMBL" id="BSXT01000068">
    <property type="protein sequence ID" value="GMF16544.1"/>
    <property type="molecule type" value="Genomic_DNA"/>
</dbReference>